<dbReference type="Gene3D" id="3.40.50.1820">
    <property type="entry name" value="alpha/beta hydrolase"/>
    <property type="match status" value="1"/>
</dbReference>
<evidence type="ECO:0000256" key="1">
    <source>
        <dbReference type="ARBA" id="ARBA00022801"/>
    </source>
</evidence>
<dbReference type="InterPro" id="IPR029058">
    <property type="entry name" value="AB_hydrolase_fold"/>
</dbReference>
<gene>
    <name evidence="3" type="ORF">ACFY35_01590</name>
</gene>
<accession>A0ABW6W6E0</accession>
<dbReference type="Pfam" id="PF00561">
    <property type="entry name" value="Abhydrolase_1"/>
    <property type="match status" value="1"/>
</dbReference>
<dbReference type="Proteomes" id="UP001602245">
    <property type="component" value="Unassembled WGS sequence"/>
</dbReference>
<dbReference type="InterPro" id="IPR000639">
    <property type="entry name" value="Epox_hydrolase-like"/>
</dbReference>
<protein>
    <submittedName>
        <fullName evidence="3">Haloalkane dehalogenase</fullName>
        <ecNumber evidence="3">3.8.1.5</ecNumber>
    </submittedName>
</protein>
<dbReference type="GO" id="GO:0018786">
    <property type="term" value="F:haloalkane dehalogenase activity"/>
    <property type="evidence" value="ECO:0007669"/>
    <property type="project" value="UniProtKB-EC"/>
</dbReference>
<dbReference type="SUPFAM" id="SSF53474">
    <property type="entry name" value="alpha/beta-Hydrolases"/>
    <property type="match status" value="1"/>
</dbReference>
<sequence length="305" mass="33134">MVEALRTPDERFVGLPGWDHPPSYVEDLPGFEGLRAHYVDVGPRDAANTYLLLHGEPTWAYLYRKMIAVFVAAGGRVVAPDFFGFGRSDKPVEQDVYSFDFHRNYLLRLVEHLDLTRITLVVQDWGGLLGLTLPIDAGFAPRLSRLLAMNTGLALGVSPGKGFEDWRAYVAAHPDLAVGALLKRSVPDLTEAEAAAYDAPFPDASYKAGARAFPQLVMTDPDMPGVEVSREAQQFWSAWDGPSFLAVGAQDPVLGVPAMDRLHRMVRGAPPPLVLADAGHFVQERGDVVARAALTSFSQGAGHAS</sequence>
<dbReference type="EMBL" id="JBIAZU010000001">
    <property type="protein sequence ID" value="MFF5288100.1"/>
    <property type="molecule type" value="Genomic_DNA"/>
</dbReference>
<feature type="domain" description="AB hydrolase-1" evidence="2">
    <location>
        <begin position="51"/>
        <end position="285"/>
    </location>
</feature>
<dbReference type="NCBIfam" id="NF002043">
    <property type="entry name" value="PRK00870.1"/>
    <property type="match status" value="1"/>
</dbReference>
<dbReference type="InterPro" id="IPR051340">
    <property type="entry name" value="Haloalkane_dehalogenase"/>
</dbReference>
<dbReference type="EC" id="3.8.1.5" evidence="3"/>
<keyword evidence="1 3" id="KW-0378">Hydrolase</keyword>
<dbReference type="PRINTS" id="PR00412">
    <property type="entry name" value="EPOXHYDRLASE"/>
</dbReference>
<proteinExistence type="predicted"/>
<dbReference type="InterPro" id="IPR000073">
    <property type="entry name" value="AB_hydrolase_1"/>
</dbReference>
<keyword evidence="4" id="KW-1185">Reference proteome</keyword>
<organism evidence="3 4">
    <name type="scientific">Paractinoplanes globisporus</name>
    <dbReference type="NCBI Taxonomy" id="113565"/>
    <lineage>
        <taxon>Bacteria</taxon>
        <taxon>Bacillati</taxon>
        <taxon>Actinomycetota</taxon>
        <taxon>Actinomycetes</taxon>
        <taxon>Micromonosporales</taxon>
        <taxon>Micromonosporaceae</taxon>
        <taxon>Paractinoplanes</taxon>
    </lineage>
</organism>
<name>A0ABW6W6E0_9ACTN</name>
<evidence type="ECO:0000259" key="2">
    <source>
        <dbReference type="Pfam" id="PF00561"/>
    </source>
</evidence>
<dbReference type="PANTHER" id="PTHR42977">
    <property type="entry name" value="HYDROLASE-RELATED"/>
    <property type="match status" value="1"/>
</dbReference>
<dbReference type="PANTHER" id="PTHR42977:SF3">
    <property type="entry name" value="AB HYDROLASE-1 DOMAIN-CONTAINING PROTEIN"/>
    <property type="match status" value="1"/>
</dbReference>
<evidence type="ECO:0000313" key="4">
    <source>
        <dbReference type="Proteomes" id="UP001602245"/>
    </source>
</evidence>
<evidence type="ECO:0000313" key="3">
    <source>
        <dbReference type="EMBL" id="MFF5288100.1"/>
    </source>
</evidence>
<dbReference type="RefSeq" id="WP_020518532.1">
    <property type="nucleotide sequence ID" value="NZ_JBIAZU010000001.1"/>
</dbReference>
<comment type="caution">
    <text evidence="3">The sequence shown here is derived from an EMBL/GenBank/DDBJ whole genome shotgun (WGS) entry which is preliminary data.</text>
</comment>
<reference evidence="3 4" key="1">
    <citation type="submission" date="2024-10" db="EMBL/GenBank/DDBJ databases">
        <title>The Natural Products Discovery Center: Release of the First 8490 Sequenced Strains for Exploring Actinobacteria Biosynthetic Diversity.</title>
        <authorList>
            <person name="Kalkreuter E."/>
            <person name="Kautsar S.A."/>
            <person name="Yang D."/>
            <person name="Bader C.D."/>
            <person name="Teijaro C.N."/>
            <person name="Fluegel L."/>
            <person name="Davis C.M."/>
            <person name="Simpson J.R."/>
            <person name="Lauterbach L."/>
            <person name="Steele A.D."/>
            <person name="Gui C."/>
            <person name="Meng S."/>
            <person name="Li G."/>
            <person name="Viehrig K."/>
            <person name="Ye F."/>
            <person name="Su P."/>
            <person name="Kiefer A.F."/>
            <person name="Nichols A."/>
            <person name="Cepeda A.J."/>
            <person name="Yan W."/>
            <person name="Fan B."/>
            <person name="Jiang Y."/>
            <person name="Adhikari A."/>
            <person name="Zheng C.-J."/>
            <person name="Schuster L."/>
            <person name="Cowan T.M."/>
            <person name="Smanski M.J."/>
            <person name="Chevrette M.G."/>
            <person name="De Carvalho L.P.S."/>
            <person name="Shen B."/>
        </authorList>
    </citation>
    <scope>NUCLEOTIDE SEQUENCE [LARGE SCALE GENOMIC DNA]</scope>
    <source>
        <strain evidence="3 4">NPDC000087</strain>
    </source>
</reference>